<dbReference type="EMBL" id="ML994678">
    <property type="protein sequence ID" value="KAF2178152.1"/>
    <property type="molecule type" value="Genomic_DNA"/>
</dbReference>
<proteinExistence type="predicted"/>
<protein>
    <submittedName>
        <fullName evidence="1">Uncharacterized protein</fullName>
    </submittedName>
</protein>
<gene>
    <name evidence="1" type="ORF">K469DRAFT_695786</name>
</gene>
<dbReference type="Proteomes" id="UP000800200">
    <property type="component" value="Unassembled WGS sequence"/>
</dbReference>
<organism evidence="1 2">
    <name type="scientific">Zopfia rhizophila CBS 207.26</name>
    <dbReference type="NCBI Taxonomy" id="1314779"/>
    <lineage>
        <taxon>Eukaryota</taxon>
        <taxon>Fungi</taxon>
        <taxon>Dikarya</taxon>
        <taxon>Ascomycota</taxon>
        <taxon>Pezizomycotina</taxon>
        <taxon>Dothideomycetes</taxon>
        <taxon>Dothideomycetes incertae sedis</taxon>
        <taxon>Zopfiaceae</taxon>
        <taxon>Zopfia</taxon>
    </lineage>
</organism>
<accession>A0A6A6DIB2</accession>
<sequence>MIVYGNGVRFTDPVDDVLYAAHRKSFYIANGKNKPTWLSDFPGHVIGHAQQEYLQAPKTVGQLPRLPDDQWVRELIGWERYAFTYYQILFSDYAVGHKVRYPGADGYCKLHRRLESGSCAG</sequence>
<dbReference type="OrthoDB" id="3540210at2759"/>
<keyword evidence="2" id="KW-1185">Reference proteome</keyword>
<name>A0A6A6DIB2_9PEZI</name>
<evidence type="ECO:0000313" key="1">
    <source>
        <dbReference type="EMBL" id="KAF2178152.1"/>
    </source>
</evidence>
<evidence type="ECO:0000313" key="2">
    <source>
        <dbReference type="Proteomes" id="UP000800200"/>
    </source>
</evidence>
<dbReference type="AlphaFoldDB" id="A0A6A6DIB2"/>
<reference evidence="1" key="1">
    <citation type="journal article" date="2020" name="Stud. Mycol.">
        <title>101 Dothideomycetes genomes: a test case for predicting lifestyles and emergence of pathogens.</title>
        <authorList>
            <person name="Haridas S."/>
            <person name="Albert R."/>
            <person name="Binder M."/>
            <person name="Bloem J."/>
            <person name="Labutti K."/>
            <person name="Salamov A."/>
            <person name="Andreopoulos B."/>
            <person name="Baker S."/>
            <person name="Barry K."/>
            <person name="Bills G."/>
            <person name="Bluhm B."/>
            <person name="Cannon C."/>
            <person name="Castanera R."/>
            <person name="Culley D."/>
            <person name="Daum C."/>
            <person name="Ezra D."/>
            <person name="Gonzalez J."/>
            <person name="Henrissat B."/>
            <person name="Kuo A."/>
            <person name="Liang C."/>
            <person name="Lipzen A."/>
            <person name="Lutzoni F."/>
            <person name="Magnuson J."/>
            <person name="Mondo S."/>
            <person name="Nolan M."/>
            <person name="Ohm R."/>
            <person name="Pangilinan J."/>
            <person name="Park H.-J."/>
            <person name="Ramirez L."/>
            <person name="Alfaro M."/>
            <person name="Sun H."/>
            <person name="Tritt A."/>
            <person name="Yoshinaga Y."/>
            <person name="Zwiers L.-H."/>
            <person name="Turgeon B."/>
            <person name="Goodwin S."/>
            <person name="Spatafora J."/>
            <person name="Crous P."/>
            <person name="Grigoriev I."/>
        </authorList>
    </citation>
    <scope>NUCLEOTIDE SEQUENCE</scope>
    <source>
        <strain evidence="1">CBS 207.26</strain>
    </source>
</reference>